<reference evidence="2 3" key="1">
    <citation type="submission" date="2018-03" db="EMBL/GenBank/DDBJ databases">
        <title>Bioinformatic expansion and discovery of thiopeptide antibiotics.</title>
        <authorList>
            <person name="Schwalen C.J."/>
            <person name="Hudson G.A."/>
            <person name="Mitchell D.A."/>
        </authorList>
    </citation>
    <scope>NUCLEOTIDE SEQUENCE [LARGE SCALE GENOMIC DNA]</scope>
    <source>
        <strain evidence="2 3">ATCC 21389</strain>
    </source>
</reference>
<accession>A0A2V4NT19</accession>
<proteinExistence type="predicted"/>
<comment type="caution">
    <text evidence="2">The sequence shown here is derived from an EMBL/GenBank/DDBJ whole genome shotgun (WGS) entry which is preliminary data.</text>
</comment>
<organism evidence="2 3">
    <name type="scientific">Streptomyces tateyamensis</name>
    <dbReference type="NCBI Taxonomy" id="565073"/>
    <lineage>
        <taxon>Bacteria</taxon>
        <taxon>Bacillati</taxon>
        <taxon>Actinomycetota</taxon>
        <taxon>Actinomycetes</taxon>
        <taxon>Kitasatosporales</taxon>
        <taxon>Streptomycetaceae</taxon>
        <taxon>Streptomyces</taxon>
    </lineage>
</organism>
<dbReference type="RefSeq" id="WP_110673487.1">
    <property type="nucleotide sequence ID" value="NZ_PYBW01000199.1"/>
</dbReference>
<evidence type="ECO:0000313" key="2">
    <source>
        <dbReference type="EMBL" id="PYC65738.1"/>
    </source>
</evidence>
<sequence length="97" mass="10291">MTAFRTLHQGAGFARGWTEKDVDGLDGWVALVDGRIGLGACPGRAVPEPVVHAEAWEAGATLHPARTDHAQDEDEPDDQEHGLLSDVRGRSVAGRPG</sequence>
<keyword evidence="3" id="KW-1185">Reference proteome</keyword>
<evidence type="ECO:0000256" key="1">
    <source>
        <dbReference type="SAM" id="MobiDB-lite"/>
    </source>
</evidence>
<dbReference type="Proteomes" id="UP000248039">
    <property type="component" value="Unassembled WGS sequence"/>
</dbReference>
<dbReference type="OrthoDB" id="3870586at2"/>
<feature type="region of interest" description="Disordered" evidence="1">
    <location>
        <begin position="59"/>
        <end position="97"/>
    </location>
</feature>
<dbReference type="EMBL" id="PYBW01000199">
    <property type="protein sequence ID" value="PYC65738.1"/>
    <property type="molecule type" value="Genomic_DNA"/>
</dbReference>
<name>A0A2V4NT19_9ACTN</name>
<dbReference type="AlphaFoldDB" id="A0A2V4NT19"/>
<gene>
    <name evidence="2" type="ORF">C7C46_32325</name>
</gene>
<protein>
    <submittedName>
        <fullName evidence="2">Uncharacterized protein</fullName>
    </submittedName>
</protein>
<evidence type="ECO:0000313" key="3">
    <source>
        <dbReference type="Proteomes" id="UP000248039"/>
    </source>
</evidence>
<feature type="compositionally biased region" description="Basic and acidic residues" evidence="1">
    <location>
        <begin position="79"/>
        <end position="89"/>
    </location>
</feature>